<feature type="region of interest" description="Disordered" evidence="1">
    <location>
        <begin position="1"/>
        <end position="22"/>
    </location>
</feature>
<dbReference type="Proteomes" id="UP000004473">
    <property type="component" value="Unassembled WGS sequence"/>
</dbReference>
<feature type="compositionally biased region" description="Low complexity" evidence="1">
    <location>
        <begin position="7"/>
        <end position="20"/>
    </location>
</feature>
<gene>
    <name evidence="2" type="ORF">HMPREF1051_2681</name>
</gene>
<organism evidence="2 3">
    <name type="scientific">Neisseria sicca VK64</name>
    <dbReference type="NCBI Taxonomy" id="1095748"/>
    <lineage>
        <taxon>Bacteria</taxon>
        <taxon>Pseudomonadati</taxon>
        <taxon>Pseudomonadota</taxon>
        <taxon>Betaproteobacteria</taxon>
        <taxon>Neisseriales</taxon>
        <taxon>Neisseriaceae</taxon>
        <taxon>Neisseria</taxon>
    </lineage>
</organism>
<evidence type="ECO:0000313" key="2">
    <source>
        <dbReference type="EMBL" id="EIG30144.1"/>
    </source>
</evidence>
<dbReference type="EMBL" id="AJMT01000018">
    <property type="protein sequence ID" value="EIG30144.1"/>
    <property type="molecule type" value="Genomic_DNA"/>
</dbReference>
<protein>
    <submittedName>
        <fullName evidence="2">Uncharacterized protein</fullName>
    </submittedName>
</protein>
<evidence type="ECO:0000313" key="3">
    <source>
        <dbReference type="Proteomes" id="UP000004473"/>
    </source>
</evidence>
<reference evidence="2 3" key="1">
    <citation type="submission" date="2012-04" db="EMBL/GenBank/DDBJ databases">
        <authorList>
            <person name="Harkins D.M."/>
            <person name="Madupu R."/>
            <person name="Durkin A.S."/>
            <person name="Torralba M."/>
            <person name="Methe B."/>
            <person name="Sutton G.G."/>
            <person name="Nelson K.E."/>
        </authorList>
    </citation>
    <scope>NUCLEOTIDE SEQUENCE [LARGE SCALE GENOMIC DNA]</scope>
    <source>
        <strain evidence="2 3">VK64</strain>
    </source>
</reference>
<name>I2NWD3_NEISI</name>
<comment type="caution">
    <text evidence="2">The sequence shown here is derived from an EMBL/GenBank/DDBJ whole genome shotgun (WGS) entry which is preliminary data.</text>
</comment>
<evidence type="ECO:0000256" key="1">
    <source>
        <dbReference type="SAM" id="MobiDB-lite"/>
    </source>
</evidence>
<sequence>MYGNDGDLSSFDKSLSASSKQPNLQIKGRLKTELQYAVFRRPFVLPSSKQG</sequence>
<proteinExistence type="predicted"/>
<accession>I2NWD3</accession>
<dbReference type="AlphaFoldDB" id="I2NWD3"/>
<dbReference type="PATRIC" id="fig|1095748.3.peg.330"/>